<dbReference type="EMBL" id="JBHUHR010000046">
    <property type="protein sequence ID" value="MFD2037032.1"/>
    <property type="molecule type" value="Genomic_DNA"/>
</dbReference>
<protein>
    <submittedName>
        <fullName evidence="3">Glycosyltransferase</fullName>
        <ecNumber evidence="3">2.4.-.-</ecNumber>
    </submittedName>
</protein>
<proteinExistence type="predicted"/>
<dbReference type="GO" id="GO:0016757">
    <property type="term" value="F:glycosyltransferase activity"/>
    <property type="evidence" value="ECO:0007669"/>
    <property type="project" value="UniProtKB-KW"/>
</dbReference>
<keyword evidence="4" id="KW-1185">Reference proteome</keyword>
<dbReference type="InterPro" id="IPR001296">
    <property type="entry name" value="Glyco_trans_1"/>
</dbReference>
<dbReference type="PANTHER" id="PTHR46401:SF2">
    <property type="entry name" value="GLYCOSYLTRANSFERASE WBBK-RELATED"/>
    <property type="match status" value="1"/>
</dbReference>
<dbReference type="PANTHER" id="PTHR46401">
    <property type="entry name" value="GLYCOSYLTRANSFERASE WBBK-RELATED"/>
    <property type="match status" value="1"/>
</dbReference>
<organism evidence="3 4">
    <name type="scientific">Belliella marina</name>
    <dbReference type="NCBI Taxonomy" id="1644146"/>
    <lineage>
        <taxon>Bacteria</taxon>
        <taxon>Pseudomonadati</taxon>
        <taxon>Bacteroidota</taxon>
        <taxon>Cytophagia</taxon>
        <taxon>Cytophagales</taxon>
        <taxon>Cyclobacteriaceae</taxon>
        <taxon>Belliella</taxon>
    </lineage>
</organism>
<dbReference type="Pfam" id="PF00534">
    <property type="entry name" value="Glycos_transf_1"/>
    <property type="match status" value="1"/>
</dbReference>
<dbReference type="Gene3D" id="3.40.50.2000">
    <property type="entry name" value="Glycogen Phosphorylase B"/>
    <property type="match status" value="2"/>
</dbReference>
<gene>
    <name evidence="3" type="ORF">ACFSKL_19665</name>
</gene>
<dbReference type="RefSeq" id="WP_376888599.1">
    <property type="nucleotide sequence ID" value="NZ_JBHUHR010000046.1"/>
</dbReference>
<comment type="caution">
    <text evidence="3">The sequence shown here is derived from an EMBL/GenBank/DDBJ whole genome shotgun (WGS) entry which is preliminary data.</text>
</comment>
<sequence length="412" mass="47709">MEKICFIVCQYGNEVNGGAETHCKMLAERLTSSYEVDVLTSTFISYTTFQPYYQEGVEVINQVNVRRFKSEPFDKEFYYKLLRSSKLGRKIRRNLYRMGVLRSIASVFPKWNIGLEKEKEVLKANGFYSPALLNYMRENESSYKSIILFYFPNPATFFVGEMLPKKCILIPTAHNERELFRSIQTHFFTNVGHIAFNTEEERKLCENVFGKSMSPSSIIAVGVEVAEPESKELIIEKFNLPENYILYFGRIAPEKIGKSIEWFQEYKRNKKSDIKLVLTGRLFMEKTEDPDIIYTGFVTEAEKTALIKNARLVINPSDKESLSLLLLEAMTLGKPSLVNGKCDVMKEHCIKSDFACQYYISKSDFIKKLDFMLYRIEDPKAIATKAQNYVKANYDWDKIMGKLRALIESSPY</sequence>
<keyword evidence="1 3" id="KW-0808">Transferase</keyword>
<keyword evidence="3" id="KW-0328">Glycosyltransferase</keyword>
<evidence type="ECO:0000256" key="1">
    <source>
        <dbReference type="ARBA" id="ARBA00022679"/>
    </source>
</evidence>
<dbReference type="Proteomes" id="UP001597361">
    <property type="component" value="Unassembled WGS sequence"/>
</dbReference>
<dbReference type="EC" id="2.4.-.-" evidence="3"/>
<feature type="domain" description="Glycosyl transferase family 1" evidence="2">
    <location>
        <begin position="237"/>
        <end position="382"/>
    </location>
</feature>
<evidence type="ECO:0000259" key="2">
    <source>
        <dbReference type="Pfam" id="PF00534"/>
    </source>
</evidence>
<reference evidence="4" key="1">
    <citation type="journal article" date="2019" name="Int. J. Syst. Evol. Microbiol.">
        <title>The Global Catalogue of Microorganisms (GCM) 10K type strain sequencing project: providing services to taxonomists for standard genome sequencing and annotation.</title>
        <authorList>
            <consortium name="The Broad Institute Genomics Platform"/>
            <consortium name="The Broad Institute Genome Sequencing Center for Infectious Disease"/>
            <person name="Wu L."/>
            <person name="Ma J."/>
        </authorList>
    </citation>
    <scope>NUCLEOTIDE SEQUENCE [LARGE SCALE GENOMIC DNA]</scope>
    <source>
        <strain evidence="4">CGMCC 1.15180</strain>
    </source>
</reference>
<dbReference type="SUPFAM" id="SSF53756">
    <property type="entry name" value="UDP-Glycosyltransferase/glycogen phosphorylase"/>
    <property type="match status" value="1"/>
</dbReference>
<evidence type="ECO:0000313" key="4">
    <source>
        <dbReference type="Proteomes" id="UP001597361"/>
    </source>
</evidence>
<accession>A0ABW4VUM2</accession>
<name>A0ABW4VUM2_9BACT</name>
<evidence type="ECO:0000313" key="3">
    <source>
        <dbReference type="EMBL" id="MFD2037032.1"/>
    </source>
</evidence>